<comment type="caution">
    <text evidence="1">The sequence shown here is derived from an EMBL/GenBank/DDBJ whole genome shotgun (WGS) entry which is preliminary data.</text>
</comment>
<protein>
    <submittedName>
        <fullName evidence="1">Uncharacterized protein</fullName>
    </submittedName>
</protein>
<proteinExistence type="predicted"/>
<name>L7F3F1_STRT8</name>
<reference evidence="1 2" key="1">
    <citation type="journal article" date="2011" name="Plasmid">
        <title>Streptomyces turgidiscabies Car8 contains a modular pathogenicity island that shares virulence genes with other actinobacterial plant pathogens.</title>
        <authorList>
            <person name="Huguet-Tapia J.C."/>
            <person name="Badger J.H."/>
            <person name="Loria R."/>
            <person name="Pettis G.S."/>
        </authorList>
    </citation>
    <scope>NUCLEOTIDE SEQUENCE [LARGE SCALE GENOMIC DNA]</scope>
    <source>
        <strain evidence="1 2">Car8</strain>
    </source>
</reference>
<dbReference type="Proteomes" id="UP000010931">
    <property type="component" value="Unassembled WGS sequence"/>
</dbReference>
<dbReference type="AlphaFoldDB" id="L7F3F1"/>
<dbReference type="EMBL" id="AEJB01000371">
    <property type="protein sequence ID" value="ELP65541.1"/>
    <property type="molecule type" value="Genomic_DNA"/>
</dbReference>
<accession>L7F3F1</accession>
<sequence>MGTFGTMDLRFHGVSRLFANPGKLCCTARPASPTMPV</sequence>
<organism evidence="1 2">
    <name type="scientific">Streptomyces turgidiscabies (strain Car8)</name>
    <dbReference type="NCBI Taxonomy" id="698760"/>
    <lineage>
        <taxon>Bacteria</taxon>
        <taxon>Bacillati</taxon>
        <taxon>Actinomycetota</taxon>
        <taxon>Actinomycetes</taxon>
        <taxon>Kitasatosporales</taxon>
        <taxon>Streptomycetaceae</taxon>
        <taxon>Streptomyces</taxon>
    </lineage>
</organism>
<gene>
    <name evidence="1" type="ORF">STRTUCAR8_09408</name>
</gene>
<keyword evidence="2" id="KW-1185">Reference proteome</keyword>
<evidence type="ECO:0000313" key="1">
    <source>
        <dbReference type="EMBL" id="ELP65541.1"/>
    </source>
</evidence>
<evidence type="ECO:0000313" key="2">
    <source>
        <dbReference type="Proteomes" id="UP000010931"/>
    </source>
</evidence>